<evidence type="ECO:0000259" key="19">
    <source>
        <dbReference type="PROSITE" id="PS51085"/>
    </source>
</evidence>
<keyword evidence="13" id="KW-0411">Iron-sulfur</keyword>
<dbReference type="FunFam" id="3.40.50.80:FF:000010">
    <property type="entry name" value="Flavohemoprotein"/>
    <property type="match status" value="1"/>
</dbReference>
<dbReference type="AlphaFoldDB" id="A0AAW5VMV4"/>
<dbReference type="InterPro" id="IPR039261">
    <property type="entry name" value="FNR_nucleotide-bd"/>
</dbReference>
<dbReference type="EMBL" id="JAPKNB010000004">
    <property type="protein sequence ID" value="MCX5565238.1"/>
    <property type="molecule type" value="Genomic_DNA"/>
</dbReference>
<feature type="domain" description="2Fe-2S ferredoxin-type" evidence="19">
    <location>
        <begin position="322"/>
        <end position="405"/>
    </location>
</feature>
<evidence type="ECO:0000256" key="8">
    <source>
        <dbReference type="ARBA" id="ARBA00022723"/>
    </source>
</evidence>
<evidence type="ECO:0000256" key="16">
    <source>
        <dbReference type="ARBA" id="ARBA00048649"/>
    </source>
</evidence>
<comment type="cofactor">
    <cofactor evidence="1">
        <name>heme b</name>
        <dbReference type="ChEBI" id="CHEBI:60344"/>
    </cofactor>
</comment>
<comment type="similarity">
    <text evidence="3">In the C-terminal section; belongs to the flavoprotein pyridine nucleotide cytochrome reductase family.</text>
</comment>
<dbReference type="Pfam" id="PF00175">
    <property type="entry name" value="NAD_binding_1"/>
    <property type="match status" value="1"/>
</dbReference>
<evidence type="ECO:0000256" key="1">
    <source>
        <dbReference type="ARBA" id="ARBA00001970"/>
    </source>
</evidence>
<dbReference type="CDD" id="cd06184">
    <property type="entry name" value="flavohem_like_fad_nad_binding"/>
    <property type="match status" value="1"/>
</dbReference>
<keyword evidence="6" id="KW-0285">Flavoprotein</keyword>
<dbReference type="PROSITE" id="PS51085">
    <property type="entry name" value="2FE2S_FER_2"/>
    <property type="match status" value="1"/>
</dbReference>
<reference evidence="21" key="1">
    <citation type="submission" date="2022-11" db="EMBL/GenBank/DDBJ databases">
        <title>Biodiversity and phylogenetic relationships of bacteria.</title>
        <authorList>
            <person name="Machado R.A.R."/>
            <person name="Bhat A."/>
            <person name="Loulou A."/>
            <person name="Kallel S."/>
        </authorList>
    </citation>
    <scope>NUCLEOTIDE SEQUENCE</scope>
    <source>
        <strain evidence="21">DSM 16503</strain>
    </source>
</reference>
<dbReference type="RefSeq" id="WP_026483548.1">
    <property type="nucleotide sequence ID" value="NZ_JAPKNB010000004.1"/>
</dbReference>
<comment type="cofactor">
    <cofactor evidence="15">
        <name>[2Fe-2S] cluster</name>
        <dbReference type="ChEBI" id="CHEBI:190135"/>
    </cofactor>
</comment>
<comment type="caution">
    <text evidence="21">The sequence shown here is derived from an EMBL/GenBank/DDBJ whole genome shotgun (WGS) entry which is preliminary data.</text>
</comment>
<dbReference type="InterPro" id="IPR012675">
    <property type="entry name" value="Beta-grasp_dom_sf"/>
</dbReference>
<gene>
    <name evidence="21" type="ORF">OSH02_07690</name>
</gene>
<dbReference type="Pfam" id="PF00970">
    <property type="entry name" value="FAD_binding_6"/>
    <property type="match status" value="1"/>
</dbReference>
<dbReference type="GO" id="GO:0046872">
    <property type="term" value="F:metal ion binding"/>
    <property type="evidence" value="ECO:0007669"/>
    <property type="project" value="UniProtKB-KW"/>
</dbReference>
<keyword evidence="7" id="KW-0001">2Fe-2S</keyword>
<evidence type="ECO:0000256" key="17">
    <source>
        <dbReference type="ARBA" id="ARBA00049433"/>
    </source>
</evidence>
<evidence type="ECO:0000256" key="4">
    <source>
        <dbReference type="ARBA" id="ARBA00012229"/>
    </source>
</evidence>
<keyword evidence="14" id="KW-0520">NAD</keyword>
<evidence type="ECO:0000256" key="10">
    <source>
        <dbReference type="ARBA" id="ARBA00022857"/>
    </source>
</evidence>
<sequence length="405" mass="44260">MNTTASPVPTEAAANRRFRDYRVLEKLRESDVITSFVLEPVDGVMPPYQPGQYLVFRLEIDGQTVLRNYSVSGDPDCTDRLRISVKHEKAPAGLNVADGVASTWLHQHVQPGEVLSAAGPMGEFVLDESSQRPVVLLSGGVGQTPLLSMLHRLLKRSQRKVYVIHACDNSAVHAFADEMRELVAQCEGVQLYFCYRNPTEHDEQVGLHHVSGLITREQLQRWLPLDDYEFYLCGPSAFMQSNYGVLRSLGVARDRIHYEFFGPATVLENTLAGDTAASTVQPEGQTAVVSSAAGVNAEQALLPAITEAAAQTSAETAVDATQTVTFLPDGRQAQWHEDCPSLLDLAEETGLSPDFNCRAGLCNTCMCTLVSGEVDYFEEPLDPVPEGKVLLCCSRPRGPVAVELP</sequence>
<evidence type="ECO:0000256" key="15">
    <source>
        <dbReference type="ARBA" id="ARBA00034078"/>
    </source>
</evidence>
<dbReference type="InterPro" id="IPR001433">
    <property type="entry name" value="OxRdtase_FAD/NAD-bd"/>
</dbReference>
<comment type="similarity">
    <text evidence="18">In the N-terminal section; belongs to the FAD-binding oxidoreductase type 6 family.</text>
</comment>
<evidence type="ECO:0000256" key="9">
    <source>
        <dbReference type="ARBA" id="ARBA00022827"/>
    </source>
</evidence>
<dbReference type="SUPFAM" id="SSF54292">
    <property type="entry name" value="2Fe-2S ferredoxin-like"/>
    <property type="match status" value="1"/>
</dbReference>
<keyword evidence="11" id="KW-0560">Oxidoreductase</keyword>
<evidence type="ECO:0000256" key="11">
    <source>
        <dbReference type="ARBA" id="ARBA00023002"/>
    </source>
</evidence>
<comment type="cofactor">
    <cofactor evidence="2">
        <name>FAD</name>
        <dbReference type="ChEBI" id="CHEBI:57692"/>
    </cofactor>
</comment>
<dbReference type="InterPro" id="IPR001709">
    <property type="entry name" value="Flavoprot_Pyr_Nucl_cyt_Rdtase"/>
</dbReference>
<dbReference type="PANTHER" id="PTHR47354:SF6">
    <property type="entry name" value="NADH OXIDOREDUCTASE HCR"/>
    <property type="match status" value="1"/>
</dbReference>
<dbReference type="Gene3D" id="3.10.20.30">
    <property type="match status" value="1"/>
</dbReference>
<proteinExistence type="inferred from homology"/>
<protein>
    <recommendedName>
        <fullName evidence="4">nitric oxide dioxygenase</fullName>
        <ecNumber evidence="4">1.14.12.17</ecNumber>
    </recommendedName>
</protein>
<evidence type="ECO:0000256" key="5">
    <source>
        <dbReference type="ARBA" id="ARBA00022617"/>
    </source>
</evidence>
<organism evidence="21 22">
    <name type="scientific">Alcaligenes phenolicus</name>
    <dbReference type="NCBI Taxonomy" id="232846"/>
    <lineage>
        <taxon>Bacteria</taxon>
        <taxon>Pseudomonadati</taxon>
        <taxon>Pseudomonadota</taxon>
        <taxon>Betaproteobacteria</taxon>
        <taxon>Burkholderiales</taxon>
        <taxon>Alcaligenaceae</taxon>
        <taxon>Alcaligenes</taxon>
    </lineage>
</organism>
<evidence type="ECO:0000256" key="12">
    <source>
        <dbReference type="ARBA" id="ARBA00023004"/>
    </source>
</evidence>
<dbReference type="InterPro" id="IPR001041">
    <property type="entry name" value="2Fe-2S_ferredoxin-type"/>
</dbReference>
<dbReference type="PANTHER" id="PTHR47354">
    <property type="entry name" value="NADH OXIDOREDUCTASE HCR"/>
    <property type="match status" value="1"/>
</dbReference>
<dbReference type="Gene3D" id="3.40.50.80">
    <property type="entry name" value="Nucleotide-binding domain of ferredoxin-NADP reductase (FNR) module"/>
    <property type="match status" value="1"/>
</dbReference>
<feature type="domain" description="FAD-binding FR-type" evidence="20">
    <location>
        <begin position="16"/>
        <end position="127"/>
    </location>
</feature>
<dbReference type="GO" id="GO:0008941">
    <property type="term" value="F:nitric oxide dioxygenase NAD(P)H activity"/>
    <property type="evidence" value="ECO:0007669"/>
    <property type="project" value="UniProtKB-EC"/>
</dbReference>
<comment type="catalytic activity">
    <reaction evidence="17">
        <text>2 nitric oxide + NADPH + 2 O2 = 2 nitrate + NADP(+) + H(+)</text>
        <dbReference type="Rhea" id="RHEA:19465"/>
        <dbReference type="ChEBI" id="CHEBI:15378"/>
        <dbReference type="ChEBI" id="CHEBI:15379"/>
        <dbReference type="ChEBI" id="CHEBI:16480"/>
        <dbReference type="ChEBI" id="CHEBI:17632"/>
        <dbReference type="ChEBI" id="CHEBI:57783"/>
        <dbReference type="ChEBI" id="CHEBI:58349"/>
        <dbReference type="EC" id="1.14.12.17"/>
    </reaction>
</comment>
<evidence type="ECO:0000256" key="7">
    <source>
        <dbReference type="ARBA" id="ARBA00022714"/>
    </source>
</evidence>
<dbReference type="InterPro" id="IPR017938">
    <property type="entry name" value="Riboflavin_synthase-like_b-brl"/>
</dbReference>
<dbReference type="GO" id="GO:0051537">
    <property type="term" value="F:2 iron, 2 sulfur cluster binding"/>
    <property type="evidence" value="ECO:0007669"/>
    <property type="project" value="UniProtKB-KW"/>
</dbReference>
<keyword evidence="9" id="KW-0274">FAD</keyword>
<accession>A0AAW5VMV4</accession>
<evidence type="ECO:0000313" key="21">
    <source>
        <dbReference type="EMBL" id="MCX5565238.1"/>
    </source>
</evidence>
<dbReference type="PROSITE" id="PS51384">
    <property type="entry name" value="FAD_FR"/>
    <property type="match status" value="1"/>
</dbReference>
<dbReference type="PRINTS" id="PR00406">
    <property type="entry name" value="CYTB5RDTASE"/>
</dbReference>
<dbReference type="Pfam" id="PF00111">
    <property type="entry name" value="Fer2"/>
    <property type="match status" value="1"/>
</dbReference>
<evidence type="ECO:0000256" key="3">
    <source>
        <dbReference type="ARBA" id="ARBA00006401"/>
    </source>
</evidence>
<name>A0AAW5VMV4_9BURK</name>
<evidence type="ECO:0000256" key="6">
    <source>
        <dbReference type="ARBA" id="ARBA00022630"/>
    </source>
</evidence>
<dbReference type="Proteomes" id="UP001208074">
    <property type="component" value="Unassembled WGS sequence"/>
</dbReference>
<dbReference type="SUPFAM" id="SSF63380">
    <property type="entry name" value="Riboflavin synthase domain-like"/>
    <property type="match status" value="1"/>
</dbReference>
<dbReference type="PRINTS" id="PR00371">
    <property type="entry name" value="FPNCR"/>
</dbReference>
<dbReference type="InterPro" id="IPR050415">
    <property type="entry name" value="MRET"/>
</dbReference>
<dbReference type="Gene3D" id="2.40.30.10">
    <property type="entry name" value="Translation factors"/>
    <property type="match status" value="1"/>
</dbReference>
<dbReference type="CDD" id="cd00207">
    <property type="entry name" value="fer2"/>
    <property type="match status" value="1"/>
</dbReference>
<dbReference type="InterPro" id="IPR017927">
    <property type="entry name" value="FAD-bd_FR_type"/>
</dbReference>
<evidence type="ECO:0000313" key="22">
    <source>
        <dbReference type="Proteomes" id="UP001208074"/>
    </source>
</evidence>
<dbReference type="InterPro" id="IPR008333">
    <property type="entry name" value="Cbr1-like_FAD-bd_dom"/>
</dbReference>
<evidence type="ECO:0000256" key="13">
    <source>
        <dbReference type="ARBA" id="ARBA00023014"/>
    </source>
</evidence>
<evidence type="ECO:0000256" key="2">
    <source>
        <dbReference type="ARBA" id="ARBA00001974"/>
    </source>
</evidence>
<keyword evidence="10" id="KW-0521">NADP</keyword>
<keyword evidence="5" id="KW-0349">Heme</keyword>
<dbReference type="InterPro" id="IPR036010">
    <property type="entry name" value="2Fe-2S_ferredoxin-like_sf"/>
</dbReference>
<evidence type="ECO:0000256" key="18">
    <source>
        <dbReference type="ARBA" id="ARBA00061434"/>
    </source>
</evidence>
<evidence type="ECO:0000259" key="20">
    <source>
        <dbReference type="PROSITE" id="PS51384"/>
    </source>
</evidence>
<keyword evidence="12" id="KW-0408">Iron</keyword>
<dbReference type="EC" id="1.14.12.17" evidence="4"/>
<dbReference type="SUPFAM" id="SSF52343">
    <property type="entry name" value="Ferredoxin reductase-like, C-terminal NADP-linked domain"/>
    <property type="match status" value="1"/>
</dbReference>
<keyword evidence="8" id="KW-0479">Metal-binding</keyword>
<comment type="catalytic activity">
    <reaction evidence="16">
        <text>2 nitric oxide + NADH + 2 O2 = 2 nitrate + NAD(+) + H(+)</text>
        <dbReference type="Rhea" id="RHEA:19469"/>
        <dbReference type="ChEBI" id="CHEBI:15378"/>
        <dbReference type="ChEBI" id="CHEBI:15379"/>
        <dbReference type="ChEBI" id="CHEBI:16480"/>
        <dbReference type="ChEBI" id="CHEBI:17632"/>
        <dbReference type="ChEBI" id="CHEBI:57540"/>
        <dbReference type="ChEBI" id="CHEBI:57945"/>
        <dbReference type="EC" id="1.14.12.17"/>
    </reaction>
</comment>
<evidence type="ECO:0000256" key="14">
    <source>
        <dbReference type="ARBA" id="ARBA00023027"/>
    </source>
</evidence>